<dbReference type="Proteomes" id="UP001059597">
    <property type="component" value="Plasmid SNP1"/>
</dbReference>
<protein>
    <submittedName>
        <fullName evidence="1">Uncharacterized protein</fullName>
    </submittedName>
</protein>
<keyword evidence="2" id="KW-1185">Reference proteome</keyword>
<evidence type="ECO:0000313" key="1">
    <source>
        <dbReference type="EMBL" id="BDM74994.1"/>
    </source>
</evidence>
<sequence>MTVARVGAGGPTRATVTLKPQTPAWALKTCGSVGFTSRMMKAVKVATSWA</sequence>
<organism evidence="1 2">
    <name type="scientific">Streptomyces nigrescens</name>
    <dbReference type="NCBI Taxonomy" id="1920"/>
    <lineage>
        <taxon>Bacteria</taxon>
        <taxon>Bacillati</taxon>
        <taxon>Actinomycetota</taxon>
        <taxon>Actinomycetes</taxon>
        <taxon>Kitasatosporales</taxon>
        <taxon>Streptomycetaceae</taxon>
        <taxon>Streptomyces</taxon>
    </lineage>
</organism>
<proteinExistence type="predicted"/>
<reference evidence="1" key="1">
    <citation type="submission" date="2022-06" db="EMBL/GenBank/DDBJ databases">
        <title>Complete genome sequence of Streptomyces nigrescens HEK616.</title>
        <authorList>
            <person name="Asamizu S."/>
            <person name="Onaka H."/>
        </authorList>
    </citation>
    <scope>NUCLEOTIDE SEQUENCE</scope>
    <source>
        <strain evidence="1">HEK616</strain>
        <plasmid evidence="1">SNP1</plasmid>
    </source>
</reference>
<accession>A0ABM8A8J4</accession>
<gene>
    <name evidence="1" type="ORF">HEK616_84810</name>
</gene>
<name>A0ABM8A8J4_STRNI</name>
<dbReference type="EMBL" id="AP026074">
    <property type="protein sequence ID" value="BDM74994.1"/>
    <property type="molecule type" value="Genomic_DNA"/>
</dbReference>
<keyword evidence="1" id="KW-0614">Plasmid</keyword>
<geneLocation type="plasmid" evidence="1 2">
    <name>SNP1</name>
</geneLocation>
<evidence type="ECO:0000313" key="2">
    <source>
        <dbReference type="Proteomes" id="UP001059597"/>
    </source>
</evidence>